<keyword evidence="11" id="KW-0966">Cell projection</keyword>
<name>A0A5M8A5U6_9BURK</name>
<evidence type="ECO:0000259" key="9">
    <source>
        <dbReference type="Pfam" id="PF21158"/>
    </source>
</evidence>
<gene>
    <name evidence="11" type="ORF">F1599_22305</name>
</gene>
<dbReference type="EMBL" id="VWRN01000060">
    <property type="protein sequence ID" value="KAA6118019.1"/>
    <property type="molecule type" value="Genomic_DNA"/>
</dbReference>
<dbReference type="Pfam" id="PF06429">
    <property type="entry name" value="Flg_bbr_C"/>
    <property type="match status" value="1"/>
</dbReference>
<evidence type="ECO:0000256" key="2">
    <source>
        <dbReference type="ARBA" id="ARBA00009677"/>
    </source>
</evidence>
<protein>
    <recommendedName>
        <fullName evidence="3 5">Flagellar hook protein FlgE</fullName>
    </recommendedName>
</protein>
<feature type="domain" description="Flagellar hook protein FlgE D2" evidence="8">
    <location>
        <begin position="252"/>
        <end position="369"/>
    </location>
</feature>
<dbReference type="Pfam" id="PF21158">
    <property type="entry name" value="flgK_1st_1"/>
    <property type="match status" value="1"/>
</dbReference>
<dbReference type="Proteomes" id="UP000324324">
    <property type="component" value="Unassembled WGS sequence"/>
</dbReference>
<dbReference type="NCBIfam" id="TIGR03506">
    <property type="entry name" value="FlgEFG_subfam"/>
    <property type="match status" value="2"/>
</dbReference>
<evidence type="ECO:0000313" key="12">
    <source>
        <dbReference type="Proteomes" id="UP000324324"/>
    </source>
</evidence>
<sequence length="486" mass="49660">MGFGQGVSGINAAAQNLDVIGNNIANANTVGFKQSTAQFADVYAGSKVGLGTRVNSVVQSFTQGNIEASGRSLDVAITGGNGFFRMVGTDGSVFFSRNGQFLRTDDGRITNAQGLQLTGYPAGVQPGGGVQPQPLVVSNAQMAPKATDRITAQYNLDSRAASRNPSVTANAANTGSGSVQVAVSDATALEDFTYQVSFDGTNYTLTRSDGQTVTQPGANFTIDGLTLTAGAGMNPGDSFTVDPLTSNFTTSAGNPPAAGTFDYSSTIEVFDSLGNAKQVTAYFVKGPTGANGTRWDVYVTDSTGAQLSGPNEMVFNLNGALTTPAAGATIPVTVPGVGGAAAMNIQLDLAGTTQFGDDNDPKSIVQNGYTTGALLGFSIEADGTILGSYSNEETQALGQVVMASFGNVEGLKPEGDNVWSATGASGQPLLGSPGGSMGQLQSNAVEASNVDLSGQLVNLIIAQRNYQANAQTIQAQDQVLQTLVNI</sequence>
<dbReference type="Pfam" id="PF00460">
    <property type="entry name" value="Flg_bb_rod"/>
    <property type="match status" value="1"/>
</dbReference>
<evidence type="ECO:0000256" key="5">
    <source>
        <dbReference type="RuleBase" id="RU362116"/>
    </source>
</evidence>
<dbReference type="Gene3D" id="2.60.98.20">
    <property type="entry name" value="Flagellar hook protein FlgE"/>
    <property type="match status" value="1"/>
</dbReference>
<organism evidence="11 12">
    <name type="scientific">Cupriavidus cauae</name>
    <dbReference type="NCBI Taxonomy" id="2608999"/>
    <lineage>
        <taxon>Bacteria</taxon>
        <taxon>Pseudomonadati</taxon>
        <taxon>Pseudomonadota</taxon>
        <taxon>Betaproteobacteria</taxon>
        <taxon>Burkholderiales</taxon>
        <taxon>Burkholderiaceae</taxon>
        <taxon>Cupriavidus</taxon>
    </lineage>
</organism>
<dbReference type="InterPro" id="IPR010930">
    <property type="entry name" value="Flg_bb/hook_C_dom"/>
</dbReference>
<dbReference type="InterPro" id="IPR019776">
    <property type="entry name" value="Flagellar_basal_body_rod_CS"/>
</dbReference>
<comment type="function">
    <text evidence="5">A flexible structure which links the flagellar filament to the drive apparatus in the basal body.</text>
</comment>
<feature type="domain" description="Flagellar hook protein FlgE/F/G-like D1" evidence="10">
    <location>
        <begin position="80"/>
        <end position="119"/>
    </location>
</feature>
<evidence type="ECO:0000259" key="10">
    <source>
        <dbReference type="Pfam" id="PF22692"/>
    </source>
</evidence>
<dbReference type="Pfam" id="PF07559">
    <property type="entry name" value="FlgE_D2"/>
    <property type="match status" value="1"/>
</dbReference>
<dbReference type="InterPro" id="IPR053967">
    <property type="entry name" value="LlgE_F_G-like_D1"/>
</dbReference>
<dbReference type="AlphaFoldDB" id="A0A5M8A5U6"/>
<evidence type="ECO:0000259" key="7">
    <source>
        <dbReference type="Pfam" id="PF06429"/>
    </source>
</evidence>
<evidence type="ECO:0000256" key="1">
    <source>
        <dbReference type="ARBA" id="ARBA00004117"/>
    </source>
</evidence>
<dbReference type="GO" id="GO:0009424">
    <property type="term" value="C:bacterial-type flagellum hook"/>
    <property type="evidence" value="ECO:0007669"/>
    <property type="project" value="TreeGrafter"/>
</dbReference>
<accession>A0A5M8A5U6</accession>
<dbReference type="InterPro" id="IPR049119">
    <property type="entry name" value="FlgK_D2-like"/>
</dbReference>
<feature type="domain" description="Flagellar basal body rod protein N-terminal" evidence="6">
    <location>
        <begin position="6"/>
        <end position="33"/>
    </location>
</feature>
<comment type="similarity">
    <text evidence="2 5">Belongs to the flagella basal body rod proteins family.</text>
</comment>
<evidence type="ECO:0000256" key="3">
    <source>
        <dbReference type="ARBA" id="ARBA00019015"/>
    </source>
</evidence>
<dbReference type="InterPro" id="IPR037058">
    <property type="entry name" value="Falgellar_hook_FlgE_sf"/>
</dbReference>
<comment type="caution">
    <text evidence="11">The sequence shown here is derived from an EMBL/GenBank/DDBJ whole genome shotgun (WGS) entry which is preliminary data.</text>
</comment>
<evidence type="ECO:0000259" key="6">
    <source>
        <dbReference type="Pfam" id="PF00460"/>
    </source>
</evidence>
<keyword evidence="12" id="KW-1185">Reference proteome</keyword>
<dbReference type="PANTHER" id="PTHR30435:SF1">
    <property type="entry name" value="FLAGELLAR HOOK PROTEIN FLGE"/>
    <property type="match status" value="1"/>
</dbReference>
<dbReference type="InterPro" id="IPR011491">
    <property type="entry name" value="FlgE_D2"/>
</dbReference>
<dbReference type="SUPFAM" id="SSF117143">
    <property type="entry name" value="Flagellar hook protein flgE"/>
    <property type="match status" value="1"/>
</dbReference>
<dbReference type="PANTHER" id="PTHR30435">
    <property type="entry name" value="FLAGELLAR PROTEIN"/>
    <property type="match status" value="1"/>
</dbReference>
<dbReference type="InterPro" id="IPR001444">
    <property type="entry name" value="Flag_bb_rod_N"/>
</dbReference>
<proteinExistence type="inferred from homology"/>
<evidence type="ECO:0000259" key="8">
    <source>
        <dbReference type="Pfam" id="PF07559"/>
    </source>
</evidence>
<keyword evidence="11" id="KW-0969">Cilium</keyword>
<feature type="domain" description="Flagellar basal-body/hook protein C-terminal" evidence="7">
    <location>
        <begin position="441"/>
        <end position="486"/>
    </location>
</feature>
<keyword evidence="4 5" id="KW-0975">Bacterial flagellum</keyword>
<comment type="subcellular location">
    <subcellularLocation>
        <location evidence="1 5">Bacterial flagellum basal body</location>
    </subcellularLocation>
</comment>
<dbReference type="InterPro" id="IPR037925">
    <property type="entry name" value="FlgE/F/G-like"/>
</dbReference>
<dbReference type="GO" id="GO:0009425">
    <property type="term" value="C:bacterial-type flagellum basal body"/>
    <property type="evidence" value="ECO:0007669"/>
    <property type="project" value="UniProtKB-SubCell"/>
</dbReference>
<dbReference type="InterPro" id="IPR020013">
    <property type="entry name" value="Flagellar_FlgE/F/G"/>
</dbReference>
<dbReference type="Pfam" id="PF22692">
    <property type="entry name" value="LlgE_F_G_D1"/>
    <property type="match status" value="1"/>
</dbReference>
<evidence type="ECO:0000313" key="11">
    <source>
        <dbReference type="EMBL" id="KAA6118019.1"/>
    </source>
</evidence>
<dbReference type="GO" id="GO:0005829">
    <property type="term" value="C:cytosol"/>
    <property type="evidence" value="ECO:0007669"/>
    <property type="project" value="TreeGrafter"/>
</dbReference>
<keyword evidence="11" id="KW-0282">Flagellum</keyword>
<dbReference type="RefSeq" id="WP_150084621.1">
    <property type="nucleotide sequence ID" value="NZ_VWRN01000060.1"/>
</dbReference>
<reference evidence="11 12" key="1">
    <citation type="submission" date="2019-09" db="EMBL/GenBank/DDBJ databases">
        <title>Isolation of a novel species in the genus Cupriavidus from patients with sepsis using whole genome sequencing.</title>
        <authorList>
            <person name="Kweon O.J."/>
            <person name="Lee M.-K."/>
        </authorList>
    </citation>
    <scope>NUCLEOTIDE SEQUENCE [LARGE SCALE GENOMIC DNA]</scope>
    <source>
        <strain evidence="11 12">MKL-01</strain>
    </source>
</reference>
<feature type="domain" description="Flagellar hook-associated protein 1 D2-like" evidence="9">
    <location>
        <begin position="169"/>
        <end position="243"/>
    </location>
</feature>
<dbReference type="GO" id="GO:0071978">
    <property type="term" value="P:bacterial-type flagellum-dependent swarming motility"/>
    <property type="evidence" value="ECO:0007669"/>
    <property type="project" value="TreeGrafter"/>
</dbReference>
<dbReference type="PROSITE" id="PS00588">
    <property type="entry name" value="FLAGELLA_BB_ROD"/>
    <property type="match status" value="1"/>
</dbReference>
<evidence type="ECO:0000256" key="4">
    <source>
        <dbReference type="ARBA" id="ARBA00023143"/>
    </source>
</evidence>